<dbReference type="Proteomes" id="UP000807306">
    <property type="component" value="Unassembled WGS sequence"/>
</dbReference>
<organism evidence="2 3">
    <name type="scientific">Crepidotus variabilis</name>
    <dbReference type="NCBI Taxonomy" id="179855"/>
    <lineage>
        <taxon>Eukaryota</taxon>
        <taxon>Fungi</taxon>
        <taxon>Dikarya</taxon>
        <taxon>Basidiomycota</taxon>
        <taxon>Agaricomycotina</taxon>
        <taxon>Agaricomycetes</taxon>
        <taxon>Agaricomycetidae</taxon>
        <taxon>Agaricales</taxon>
        <taxon>Agaricineae</taxon>
        <taxon>Crepidotaceae</taxon>
        <taxon>Crepidotus</taxon>
    </lineage>
</organism>
<feature type="region of interest" description="Disordered" evidence="1">
    <location>
        <begin position="208"/>
        <end position="265"/>
    </location>
</feature>
<reference evidence="2" key="1">
    <citation type="submission" date="2020-11" db="EMBL/GenBank/DDBJ databases">
        <authorList>
            <consortium name="DOE Joint Genome Institute"/>
            <person name="Ahrendt S."/>
            <person name="Riley R."/>
            <person name="Andreopoulos W."/>
            <person name="Labutti K."/>
            <person name="Pangilinan J."/>
            <person name="Ruiz-Duenas F.J."/>
            <person name="Barrasa J.M."/>
            <person name="Sanchez-Garcia M."/>
            <person name="Camarero S."/>
            <person name="Miyauchi S."/>
            <person name="Serrano A."/>
            <person name="Linde D."/>
            <person name="Babiker R."/>
            <person name="Drula E."/>
            <person name="Ayuso-Fernandez I."/>
            <person name="Pacheco R."/>
            <person name="Padilla G."/>
            <person name="Ferreira P."/>
            <person name="Barriuso J."/>
            <person name="Kellner H."/>
            <person name="Castanera R."/>
            <person name="Alfaro M."/>
            <person name="Ramirez L."/>
            <person name="Pisabarro A.G."/>
            <person name="Kuo A."/>
            <person name="Tritt A."/>
            <person name="Lipzen A."/>
            <person name="He G."/>
            <person name="Yan M."/>
            <person name="Ng V."/>
            <person name="Cullen D."/>
            <person name="Martin F."/>
            <person name="Rosso M.-N."/>
            <person name="Henrissat B."/>
            <person name="Hibbett D."/>
            <person name="Martinez A.T."/>
            <person name="Grigoriev I.V."/>
        </authorList>
    </citation>
    <scope>NUCLEOTIDE SEQUENCE</scope>
    <source>
        <strain evidence="2">CBS 506.95</strain>
    </source>
</reference>
<dbReference type="EMBL" id="MU157897">
    <property type="protein sequence ID" value="KAF9524515.1"/>
    <property type="molecule type" value="Genomic_DNA"/>
</dbReference>
<evidence type="ECO:0000256" key="1">
    <source>
        <dbReference type="SAM" id="MobiDB-lite"/>
    </source>
</evidence>
<gene>
    <name evidence="2" type="ORF">CPB83DRAFT_605146</name>
</gene>
<feature type="region of interest" description="Disordered" evidence="1">
    <location>
        <begin position="44"/>
        <end position="67"/>
    </location>
</feature>
<comment type="caution">
    <text evidence="2">The sequence shown here is derived from an EMBL/GenBank/DDBJ whole genome shotgun (WGS) entry which is preliminary data.</text>
</comment>
<feature type="compositionally biased region" description="Low complexity" evidence="1">
    <location>
        <begin position="50"/>
        <end position="67"/>
    </location>
</feature>
<sequence length="382" mass="41917">MNYYPGMSSNFDYTPSENYQQEFKFPVDSTQFYAPVAQPIWSPQNESDEYSLSSSSSSSYPSTPSTPSLGLYDDDFNLWGNPQEEMFLPTPSTSTTNAYLSPPTIYGVDIGAPYDPRFASYPSNGLTSLPTCYEPPTKNPQPLMFAFGQQVAGNTSVTSAPLVSTGYTPPFPMPSATVPPVGTAYRHSVGVSANGVYHRTPMSMAPIPLMSSMGPTRTMAASKARRSISRNKNYPMPPTNKKSSPPLAKPSTTVKTPRSKRLRTTTEAPLNVTFIKGDYLCNWQGCTARYDNPIEAEDHLTKSHKLAKNHGGKGDSYVQCELKTEHTCDGSTGGKKGWYKKGSLVRHVIAKVCVNKAQCNLCGKKYSWRKDTWGNHPCLPGF</sequence>
<proteinExistence type="predicted"/>
<accession>A0A9P6E8P3</accession>
<protein>
    <submittedName>
        <fullName evidence="2">Uncharacterized protein</fullName>
    </submittedName>
</protein>
<keyword evidence="3" id="KW-1185">Reference proteome</keyword>
<dbReference type="AlphaFoldDB" id="A0A9P6E8P3"/>
<name>A0A9P6E8P3_9AGAR</name>
<evidence type="ECO:0000313" key="2">
    <source>
        <dbReference type="EMBL" id="KAF9524515.1"/>
    </source>
</evidence>
<evidence type="ECO:0000313" key="3">
    <source>
        <dbReference type="Proteomes" id="UP000807306"/>
    </source>
</evidence>